<proteinExistence type="predicted"/>
<sequence length="155" mass="17456">MKERIDVRTIMTGNDGKLFLHVNNEPVLLAEVKEYEIKANFANIEYKPVGDVQQYAIPDKVKFTLNFTGAVIRDDLTIAPLLKSIKETGAIPTYDFQASAARNTDGKEQRLVLKNCLPDGDFDLMTLKAGEVVTRQQSFVVNEVPYFIDWIDGSK</sequence>
<dbReference type="Gene3D" id="2.30.110.40">
    <property type="entry name" value="Phage tail tube protein"/>
    <property type="match status" value="1"/>
</dbReference>
<accession>A0A6N2QZV8</accession>
<organism evidence="1">
    <name type="scientific">Anaerostipes caccae</name>
    <dbReference type="NCBI Taxonomy" id="105841"/>
    <lineage>
        <taxon>Bacteria</taxon>
        <taxon>Bacillati</taxon>
        <taxon>Bacillota</taxon>
        <taxon>Clostridia</taxon>
        <taxon>Lachnospirales</taxon>
        <taxon>Lachnospiraceae</taxon>
        <taxon>Anaerostipes</taxon>
    </lineage>
</organism>
<gene>
    <name evidence="1" type="ORF">ACLFYP115_00135</name>
</gene>
<name>A0A6N2QZV8_9FIRM</name>
<dbReference type="InterPro" id="IPR038628">
    <property type="entry name" value="XkdM-like_sf"/>
</dbReference>
<dbReference type="SUPFAM" id="SSF69279">
    <property type="entry name" value="Phage tail proteins"/>
    <property type="match status" value="1"/>
</dbReference>
<dbReference type="AlphaFoldDB" id="A0A6N2QZV8"/>
<reference evidence="1" key="1">
    <citation type="submission" date="2019-11" db="EMBL/GenBank/DDBJ databases">
        <authorList>
            <person name="Feng L."/>
        </authorList>
    </citation>
    <scope>NUCLEOTIDE SEQUENCE</scope>
    <source>
        <strain evidence="1">AcaccaeLFYP115</strain>
    </source>
</reference>
<dbReference type="EMBL" id="CACRSQ010000002">
    <property type="protein sequence ID" value="VYS73501.1"/>
    <property type="molecule type" value="Genomic_DNA"/>
</dbReference>
<protein>
    <recommendedName>
        <fullName evidence="2">DUF1833 domain-containing protein</fullName>
    </recommendedName>
</protein>
<evidence type="ECO:0000313" key="1">
    <source>
        <dbReference type="EMBL" id="VYS73501.1"/>
    </source>
</evidence>
<evidence type="ECO:0008006" key="2">
    <source>
        <dbReference type="Google" id="ProtNLM"/>
    </source>
</evidence>
<dbReference type="RefSeq" id="WP_006566118.1">
    <property type="nucleotide sequence ID" value="NZ_BAABZP010000001.1"/>
</dbReference>